<gene>
    <name evidence="1" type="ORF">VFSR5_2687</name>
</gene>
<evidence type="ECO:0008006" key="3">
    <source>
        <dbReference type="Google" id="ProtNLM"/>
    </source>
</evidence>
<evidence type="ECO:0000313" key="2">
    <source>
        <dbReference type="Proteomes" id="UP000004521"/>
    </source>
</evidence>
<dbReference type="InterPro" id="IPR021352">
    <property type="entry name" value="DUF2971"/>
</dbReference>
<accession>A0AAV3EMD3</accession>
<dbReference type="EMBL" id="AHIH01000015">
    <property type="protein sequence ID" value="EHN67962.1"/>
    <property type="molecule type" value="Genomic_DNA"/>
</dbReference>
<reference evidence="1 2" key="1">
    <citation type="journal article" date="2012" name="J. Bacteriol.">
        <title>Draft Genome Sequence of Vibrio fischeri SR5, a Strain Isolated from the Light Organ of the Mediterranean Squid Sepiola robusta.</title>
        <authorList>
            <person name="Gyllborg M.C."/>
            <person name="Sahl J.W."/>
            <person name="Cronin D.C.III."/>
            <person name="Rasko D.A."/>
            <person name="Mandel M.J."/>
        </authorList>
    </citation>
    <scope>NUCLEOTIDE SEQUENCE [LARGE SCALE GENOMIC DNA]</scope>
    <source>
        <strain evidence="1 2">SR5</strain>
    </source>
</reference>
<organism evidence="1 2">
    <name type="scientific">Aliivibrio fischeri SR5</name>
    <dbReference type="NCBI Taxonomy" id="1088719"/>
    <lineage>
        <taxon>Bacteria</taxon>
        <taxon>Pseudomonadati</taxon>
        <taxon>Pseudomonadota</taxon>
        <taxon>Gammaproteobacteria</taxon>
        <taxon>Vibrionales</taxon>
        <taxon>Vibrionaceae</taxon>
        <taxon>Aliivibrio</taxon>
    </lineage>
</organism>
<evidence type="ECO:0000313" key="1">
    <source>
        <dbReference type="EMBL" id="EHN67962.1"/>
    </source>
</evidence>
<comment type="caution">
    <text evidence="1">The sequence shown here is derived from an EMBL/GenBank/DDBJ whole genome shotgun (WGS) entry which is preliminary data.</text>
</comment>
<dbReference type="RefSeq" id="WP_005423952.1">
    <property type="nucleotide sequence ID" value="NZ_JH584329.1"/>
</dbReference>
<protein>
    <recommendedName>
        <fullName evidence="3">DUF2971 domain-containing protein</fullName>
    </recommendedName>
</protein>
<dbReference type="Proteomes" id="UP000004521">
    <property type="component" value="Unassembled WGS sequence"/>
</dbReference>
<dbReference type="AlphaFoldDB" id="A0AAV3EMD3"/>
<name>A0AAV3EMD3_ALIFS</name>
<proteinExistence type="predicted"/>
<sequence>MKLYKYTSYNAAKSIIENSNIGFNQIDRFNDPFEGKATGWGEAVPDWDKIYAQKRQQILLEARVNYRVLSLTREPLNPLMWSHYSQAYEGVVIEFNTHNAGFDSDSFVIPASKGEVIYTRTKPPKLEQQVFKDSITSDVLKRSFLFKSQEWSYEEEVRIVCESNHLTAKLINGRPMDMYQLPDNSIKSVYLGYNFFRPLNYILDRNNPIESRLKHDKEILDLYHVILSWMDRGISVKACGPKNNSWRLTESGINRQSIQSSASKLEAKLQQKI</sequence>
<dbReference type="Pfam" id="PF11185">
    <property type="entry name" value="DUF2971"/>
    <property type="match status" value="1"/>
</dbReference>